<reference evidence="7" key="1">
    <citation type="submission" date="2011-05" db="EMBL/GenBank/DDBJ databases">
        <authorList>
            <person name="Richards S.R."/>
            <person name="Qu J."/>
            <person name="Jiang H."/>
            <person name="Jhangiani S.N."/>
            <person name="Agravi P."/>
            <person name="Goodspeed R."/>
            <person name="Gross S."/>
            <person name="Mandapat C."/>
            <person name="Jackson L."/>
            <person name="Mathew T."/>
            <person name="Pu L."/>
            <person name="Thornton R."/>
            <person name="Saada N."/>
            <person name="Wilczek-Boney K.B."/>
            <person name="Lee S."/>
            <person name="Kovar C."/>
            <person name="Wu Y."/>
            <person name="Scherer S.E."/>
            <person name="Worley K.C."/>
            <person name="Muzny D.M."/>
            <person name="Gibbs R."/>
        </authorList>
    </citation>
    <scope>NUCLEOTIDE SEQUENCE</scope>
    <source>
        <strain evidence="7">Brora</strain>
    </source>
</reference>
<evidence type="ECO:0000313" key="7">
    <source>
        <dbReference type="Proteomes" id="UP000014500"/>
    </source>
</evidence>
<dbReference type="AlphaFoldDB" id="T1J5U2"/>
<dbReference type="Pfam" id="PF13499">
    <property type="entry name" value="EF-hand_7"/>
    <property type="match status" value="1"/>
</dbReference>
<evidence type="ECO:0000256" key="4">
    <source>
        <dbReference type="ARBA" id="ARBA00022837"/>
    </source>
</evidence>
<dbReference type="InterPro" id="IPR018247">
    <property type="entry name" value="EF_Hand_1_Ca_BS"/>
</dbReference>
<dbReference type="PhylomeDB" id="T1J5U2"/>
<dbReference type="SUPFAM" id="SSF47473">
    <property type="entry name" value="EF-hand"/>
    <property type="match status" value="1"/>
</dbReference>
<dbReference type="InterPro" id="IPR028846">
    <property type="entry name" value="Recoverin"/>
</dbReference>
<keyword evidence="3" id="KW-0677">Repeat</keyword>
<evidence type="ECO:0000256" key="2">
    <source>
        <dbReference type="ARBA" id="ARBA00022723"/>
    </source>
</evidence>
<dbReference type="CDD" id="cd00051">
    <property type="entry name" value="EFh"/>
    <property type="match status" value="2"/>
</dbReference>
<feature type="domain" description="EF-hand" evidence="5">
    <location>
        <begin position="218"/>
        <end position="253"/>
    </location>
</feature>
<dbReference type="GO" id="GO:0005509">
    <property type="term" value="F:calcium ion binding"/>
    <property type="evidence" value="ECO:0007669"/>
    <property type="project" value="InterPro"/>
</dbReference>
<name>T1J5U2_STRMM</name>
<dbReference type="EnsemblMetazoa" id="SMAR008998-RA">
    <property type="protein sequence ID" value="SMAR008998-PA"/>
    <property type="gene ID" value="SMAR008998"/>
</dbReference>
<evidence type="ECO:0000256" key="3">
    <source>
        <dbReference type="ARBA" id="ARBA00022737"/>
    </source>
</evidence>
<evidence type="ECO:0000259" key="5">
    <source>
        <dbReference type="PROSITE" id="PS50222"/>
    </source>
</evidence>
<comment type="similarity">
    <text evidence="1">Belongs to the recoverin family.</text>
</comment>
<dbReference type="Gene3D" id="1.10.238.10">
    <property type="entry name" value="EF-hand"/>
    <property type="match status" value="1"/>
</dbReference>
<dbReference type="EMBL" id="JH431868">
    <property type="status" value="NOT_ANNOTATED_CDS"/>
    <property type="molecule type" value="Genomic_DNA"/>
</dbReference>
<dbReference type="PANTHER" id="PTHR23055:SF167">
    <property type="entry name" value="EF-HAND DOMAIN-CONTAINING PROTEIN"/>
    <property type="match status" value="1"/>
</dbReference>
<keyword evidence="2" id="KW-0479">Metal-binding</keyword>
<dbReference type="PROSITE" id="PS00018">
    <property type="entry name" value="EF_HAND_1"/>
    <property type="match status" value="3"/>
</dbReference>
<evidence type="ECO:0000313" key="6">
    <source>
        <dbReference type="EnsemblMetazoa" id="SMAR008998-PA"/>
    </source>
</evidence>
<dbReference type="OMA" id="ITVEWES"/>
<sequence>MFACAESGRQESRRITNGSMKKRFLFSTSMECQLKKCSRWRERWLFVLNFWRRFVPVYSWQKHLPRSSEHESDELEMHVVRYKPDGLDALCRNTKFSKKELQFLYRGFKQECPSGIVNEETFKSIYAQFFPQGDVSHYAEYVFKTFDHDHSGAISFEDFVVGLSVLSRGSLNEKLQWTFNLYDINGDGFITKDELYDIVTSIYDLVGNKFEANMEETATRNHVDRVFQMLDLNKDGVITMDEFIDSLSKDAGVVKSLGNLDTIL</sequence>
<evidence type="ECO:0000256" key="1">
    <source>
        <dbReference type="ARBA" id="ARBA00006049"/>
    </source>
</evidence>
<feature type="domain" description="EF-hand" evidence="5">
    <location>
        <begin position="134"/>
        <end position="169"/>
    </location>
</feature>
<dbReference type="Proteomes" id="UP000014500">
    <property type="component" value="Unassembled WGS sequence"/>
</dbReference>
<dbReference type="eggNOG" id="KOG0044">
    <property type="taxonomic scope" value="Eukaryota"/>
</dbReference>
<dbReference type="InterPro" id="IPR002048">
    <property type="entry name" value="EF_hand_dom"/>
</dbReference>
<dbReference type="PANTHER" id="PTHR23055">
    <property type="entry name" value="CALCIUM BINDING PROTEINS"/>
    <property type="match status" value="1"/>
</dbReference>
<dbReference type="HOGENOM" id="CLU_072366_2_1_1"/>
<accession>T1J5U2</accession>
<protein>
    <recommendedName>
        <fullName evidence="5">EF-hand domain-containing protein</fullName>
    </recommendedName>
</protein>
<dbReference type="STRING" id="126957.T1J5U2"/>
<dbReference type="PROSITE" id="PS50222">
    <property type="entry name" value="EF_HAND_2"/>
    <property type="match status" value="3"/>
</dbReference>
<reference evidence="6" key="2">
    <citation type="submission" date="2015-02" db="UniProtKB">
        <authorList>
            <consortium name="EnsemblMetazoa"/>
        </authorList>
    </citation>
    <scope>IDENTIFICATION</scope>
</reference>
<dbReference type="FunFam" id="1.10.238.10:FF:000009">
    <property type="entry name" value="Visinin-like protein 1"/>
    <property type="match status" value="1"/>
</dbReference>
<organism evidence="6 7">
    <name type="scientific">Strigamia maritima</name>
    <name type="common">European centipede</name>
    <name type="synonym">Geophilus maritimus</name>
    <dbReference type="NCBI Taxonomy" id="126957"/>
    <lineage>
        <taxon>Eukaryota</taxon>
        <taxon>Metazoa</taxon>
        <taxon>Ecdysozoa</taxon>
        <taxon>Arthropoda</taxon>
        <taxon>Myriapoda</taxon>
        <taxon>Chilopoda</taxon>
        <taxon>Pleurostigmophora</taxon>
        <taxon>Geophilomorpha</taxon>
        <taxon>Linotaeniidae</taxon>
        <taxon>Strigamia</taxon>
    </lineage>
</organism>
<feature type="domain" description="EF-hand" evidence="5">
    <location>
        <begin position="170"/>
        <end position="205"/>
    </location>
</feature>
<dbReference type="PRINTS" id="PR00450">
    <property type="entry name" value="RECOVERIN"/>
</dbReference>
<dbReference type="SMART" id="SM00054">
    <property type="entry name" value="EFh"/>
    <property type="match status" value="3"/>
</dbReference>
<keyword evidence="4" id="KW-0106">Calcium</keyword>
<dbReference type="InterPro" id="IPR011992">
    <property type="entry name" value="EF-hand-dom_pair"/>
</dbReference>
<dbReference type="Pfam" id="PF13833">
    <property type="entry name" value="EF-hand_8"/>
    <property type="match status" value="1"/>
</dbReference>
<proteinExistence type="inferred from homology"/>
<keyword evidence="7" id="KW-1185">Reference proteome</keyword>